<reference evidence="2 3" key="1">
    <citation type="submission" date="2016-03" db="EMBL/GenBank/DDBJ databases">
        <title>EvidentialGene: Evidence-directed Construction of Genes on Genomes.</title>
        <authorList>
            <person name="Gilbert D.G."/>
            <person name="Choi J.-H."/>
            <person name="Mockaitis K."/>
            <person name="Colbourne J."/>
            <person name="Pfrender M."/>
        </authorList>
    </citation>
    <scope>NUCLEOTIDE SEQUENCE [LARGE SCALE GENOMIC DNA]</scope>
    <source>
        <strain evidence="2 3">Xinb3</strain>
        <tissue evidence="2">Complete organism</tissue>
    </source>
</reference>
<evidence type="ECO:0008006" key="4">
    <source>
        <dbReference type="Google" id="ProtNLM"/>
    </source>
</evidence>
<sequence>MTNLRSSVKEDSLVGCGSDAAKCLQVCTGAISSDISRTQSNMGESSTSTEKRQKNRDYLVKLYDYWVSVKKTSVATKTKATFPSRAQSHEAFLSHLQQLCNLSANDCYKQLRSSHYRAMKPAAKKRTREESPPSNKKSLTDEEIKILLAIESESESSTDEDGFELNRSHRSITPTTVTLKVPSRKLTAATAQVADRCQLSTRDLLALQSNIISTGGASVNQFSISTSTIKLSSDWDVLGRLGGQVFDTTASNSGINAGCCALIEKEIFRPILWLACRHHMFELHIRHVWEAVSNKPDHPVEPLLKRFQSEWDLLDKSTDDLNLYEWPNKSSALYFFAAEGREWGEKCLEAETFPRKDYRELLELTVVYLGDEKHSSLFRSVMALKLFNTNRPKTFSPGKPIFPVITENVPFLLDLIGERSWLHFDLLQLKGSQDWMQLQPKYWNLMEDYRKARDFVSTLEVFLTYCANLNKIGGFIAPPICGVGAD</sequence>
<evidence type="ECO:0000313" key="3">
    <source>
        <dbReference type="Proteomes" id="UP000076858"/>
    </source>
</evidence>
<dbReference type="EMBL" id="LRGB01001830">
    <property type="protein sequence ID" value="KZS10355.1"/>
    <property type="molecule type" value="Genomic_DNA"/>
</dbReference>
<feature type="region of interest" description="Disordered" evidence="1">
    <location>
        <begin position="118"/>
        <end position="138"/>
    </location>
</feature>
<dbReference type="OrthoDB" id="6380626at2759"/>
<evidence type="ECO:0000256" key="1">
    <source>
        <dbReference type="SAM" id="MobiDB-lite"/>
    </source>
</evidence>
<gene>
    <name evidence="2" type="ORF">APZ42_025189</name>
</gene>
<organism evidence="2 3">
    <name type="scientific">Daphnia magna</name>
    <dbReference type="NCBI Taxonomy" id="35525"/>
    <lineage>
        <taxon>Eukaryota</taxon>
        <taxon>Metazoa</taxon>
        <taxon>Ecdysozoa</taxon>
        <taxon>Arthropoda</taxon>
        <taxon>Crustacea</taxon>
        <taxon>Branchiopoda</taxon>
        <taxon>Diplostraca</taxon>
        <taxon>Cladocera</taxon>
        <taxon>Anomopoda</taxon>
        <taxon>Daphniidae</taxon>
        <taxon>Daphnia</taxon>
    </lineage>
</organism>
<comment type="caution">
    <text evidence="2">The sequence shown here is derived from an EMBL/GenBank/DDBJ whole genome shotgun (WGS) entry which is preliminary data.</text>
</comment>
<evidence type="ECO:0000313" key="2">
    <source>
        <dbReference type="EMBL" id="KZS10355.1"/>
    </source>
</evidence>
<dbReference type="Proteomes" id="UP000076858">
    <property type="component" value="Unassembled WGS sequence"/>
</dbReference>
<proteinExistence type="predicted"/>
<accession>A0A164TCM5</accession>
<dbReference type="AlphaFoldDB" id="A0A164TCM5"/>
<name>A0A164TCM5_9CRUS</name>
<protein>
    <recommendedName>
        <fullName evidence="4">Cc8K15.2-like protein</fullName>
    </recommendedName>
</protein>
<keyword evidence="3" id="KW-1185">Reference proteome</keyword>